<dbReference type="SUPFAM" id="SSF48613">
    <property type="entry name" value="Heme oxygenase-like"/>
    <property type="match status" value="1"/>
</dbReference>
<evidence type="ECO:0008006" key="4">
    <source>
        <dbReference type="Google" id="ProtNLM"/>
    </source>
</evidence>
<evidence type="ECO:0000256" key="1">
    <source>
        <dbReference type="SAM" id="MobiDB-lite"/>
    </source>
</evidence>
<evidence type="ECO:0000313" key="2">
    <source>
        <dbReference type="EMBL" id="KAF1020937.1"/>
    </source>
</evidence>
<dbReference type="GO" id="GO:0004392">
    <property type="term" value="F:heme oxygenase (decyclizing) activity"/>
    <property type="evidence" value="ECO:0007669"/>
    <property type="project" value="InterPro"/>
</dbReference>
<gene>
    <name evidence="2" type="ORF">GAK30_02216</name>
</gene>
<name>A0A7V8JPZ4_9BURK</name>
<dbReference type="CDD" id="cd19166">
    <property type="entry name" value="HemeO-bac"/>
    <property type="match status" value="1"/>
</dbReference>
<feature type="region of interest" description="Disordered" evidence="1">
    <location>
        <begin position="1"/>
        <end position="20"/>
    </location>
</feature>
<dbReference type="InterPro" id="IPR016053">
    <property type="entry name" value="Haem_Oase-like"/>
</dbReference>
<dbReference type="AlphaFoldDB" id="A0A7V8JPZ4"/>
<dbReference type="InterPro" id="IPR016084">
    <property type="entry name" value="Haem_Oase-like_multi-hlx"/>
</dbReference>
<protein>
    <recommendedName>
        <fullName evidence="4">Heme oxygenase</fullName>
    </recommendedName>
</protein>
<dbReference type="EMBL" id="WNDQ01000028">
    <property type="protein sequence ID" value="KAF1020937.1"/>
    <property type="molecule type" value="Genomic_DNA"/>
</dbReference>
<organism evidence="2 3">
    <name type="scientific">Paracidovorax wautersii</name>
    <dbReference type="NCBI Taxonomy" id="1177982"/>
    <lineage>
        <taxon>Bacteria</taxon>
        <taxon>Pseudomonadati</taxon>
        <taxon>Pseudomonadota</taxon>
        <taxon>Betaproteobacteria</taxon>
        <taxon>Burkholderiales</taxon>
        <taxon>Comamonadaceae</taxon>
        <taxon>Paracidovorax</taxon>
    </lineage>
</organism>
<reference evidence="3" key="1">
    <citation type="journal article" date="2020" name="MBio">
        <title>Horizontal gene transfer to a defensive symbiont with a reduced genome amongst a multipartite beetle microbiome.</title>
        <authorList>
            <person name="Waterworth S.C."/>
            <person name="Florez L.V."/>
            <person name="Rees E.R."/>
            <person name="Hertweck C."/>
            <person name="Kaltenpoth M."/>
            <person name="Kwan J.C."/>
        </authorList>
    </citation>
    <scope>NUCLEOTIDE SEQUENCE [LARGE SCALE GENOMIC DNA]</scope>
</reference>
<dbReference type="Gene3D" id="1.20.910.10">
    <property type="entry name" value="Heme oxygenase-like"/>
    <property type="match status" value="1"/>
</dbReference>
<accession>A0A7V8JPZ4</accession>
<comment type="caution">
    <text evidence="2">The sequence shown here is derived from an EMBL/GenBank/DDBJ whole genome shotgun (WGS) entry which is preliminary data.</text>
</comment>
<sequence length="195" mass="21082">MSAQLSPSATLSQRLKAETAHQHDRMETLMAHAAVFTSRVHYARFTTAQYLFQQDVESFFADPLLREAVPDLHVRGRLQAARDDLADLDQPVPQASAATAGVHMPAALGWLYVSEGSTLGAAFLLKDAQDKLGLSPTFGARNLAAYPEGRARVWRRFVAALDAQPADTHGDVLAGAHAAYARFGQLLVQAFGEPA</sequence>
<dbReference type="Proteomes" id="UP000461670">
    <property type="component" value="Unassembled WGS sequence"/>
</dbReference>
<feature type="compositionally biased region" description="Polar residues" evidence="1">
    <location>
        <begin position="1"/>
        <end position="13"/>
    </location>
</feature>
<dbReference type="Pfam" id="PF01126">
    <property type="entry name" value="Heme_oxygenase"/>
    <property type="match status" value="1"/>
</dbReference>
<evidence type="ECO:0000313" key="3">
    <source>
        <dbReference type="Proteomes" id="UP000461670"/>
    </source>
</evidence>
<dbReference type="GO" id="GO:0006788">
    <property type="term" value="P:heme oxidation"/>
    <property type="evidence" value="ECO:0007669"/>
    <property type="project" value="InterPro"/>
</dbReference>
<proteinExistence type="predicted"/>